<evidence type="ECO:0000313" key="1">
    <source>
        <dbReference type="EMBL" id="MPN59215.1"/>
    </source>
</evidence>
<dbReference type="EMBL" id="VSSQ01132966">
    <property type="protein sequence ID" value="MPN59215.1"/>
    <property type="molecule type" value="Genomic_DNA"/>
</dbReference>
<organism evidence="1">
    <name type="scientific">bioreactor metagenome</name>
    <dbReference type="NCBI Taxonomy" id="1076179"/>
    <lineage>
        <taxon>unclassified sequences</taxon>
        <taxon>metagenomes</taxon>
        <taxon>ecological metagenomes</taxon>
    </lineage>
</organism>
<proteinExistence type="predicted"/>
<reference evidence="1" key="1">
    <citation type="submission" date="2019-08" db="EMBL/GenBank/DDBJ databases">
        <authorList>
            <person name="Kucharzyk K."/>
            <person name="Murdoch R.W."/>
            <person name="Higgins S."/>
            <person name="Loffler F."/>
        </authorList>
    </citation>
    <scope>NUCLEOTIDE SEQUENCE</scope>
</reference>
<dbReference type="AlphaFoldDB" id="A0A645J660"/>
<gene>
    <name evidence="1" type="ORF">SDC9_206936</name>
</gene>
<protein>
    <submittedName>
        <fullName evidence="1">Uncharacterized protein</fullName>
    </submittedName>
</protein>
<comment type="caution">
    <text evidence="1">The sequence shown here is derived from an EMBL/GenBank/DDBJ whole genome shotgun (WGS) entry which is preliminary data.</text>
</comment>
<sequence>MDKAMAKITKPVFNCKTPFILVNFRQLRIVIVKLS</sequence>
<accession>A0A645J660</accession>
<name>A0A645J660_9ZZZZ</name>